<accession>A0ABW0L883</accession>
<evidence type="ECO:0000256" key="1">
    <source>
        <dbReference type="ARBA" id="ARBA00005113"/>
    </source>
</evidence>
<dbReference type="InterPro" id="IPR005921">
    <property type="entry name" value="HutH"/>
</dbReference>
<organism evidence="10 11">
    <name type="scientific">Massilia niabensis</name>
    <dbReference type="NCBI Taxonomy" id="544910"/>
    <lineage>
        <taxon>Bacteria</taxon>
        <taxon>Pseudomonadati</taxon>
        <taxon>Pseudomonadota</taxon>
        <taxon>Betaproteobacteria</taxon>
        <taxon>Burkholderiales</taxon>
        <taxon>Oxalobacteraceae</taxon>
        <taxon>Telluria group</taxon>
        <taxon>Massilia</taxon>
    </lineage>
</organism>
<dbReference type="SUPFAM" id="SSF48557">
    <property type="entry name" value="L-aspartase-like"/>
    <property type="match status" value="1"/>
</dbReference>
<evidence type="ECO:0000256" key="6">
    <source>
        <dbReference type="HAMAP-Rule" id="MF_00229"/>
    </source>
</evidence>
<dbReference type="NCBIfam" id="TIGR01225">
    <property type="entry name" value="hutH"/>
    <property type="match status" value="1"/>
</dbReference>
<dbReference type="GO" id="GO:0004397">
    <property type="term" value="F:histidine ammonia-lyase activity"/>
    <property type="evidence" value="ECO:0007669"/>
    <property type="project" value="UniProtKB-EC"/>
</dbReference>
<comment type="similarity">
    <text evidence="6 7">Belongs to the PAL/histidase family.</text>
</comment>
<evidence type="ECO:0000256" key="8">
    <source>
        <dbReference type="RuleBase" id="RU004479"/>
    </source>
</evidence>
<dbReference type="InterPro" id="IPR022313">
    <property type="entry name" value="Phe/His_NH3-lyase_AS"/>
</dbReference>
<evidence type="ECO:0000256" key="2">
    <source>
        <dbReference type="ARBA" id="ARBA00012994"/>
    </source>
</evidence>
<comment type="PTM">
    <text evidence="6">Contains an active site 4-methylidene-imidazol-5-one (MIO), which is formed autocatalytically by cyclization and dehydration of residues Ala-Ser-Gly.</text>
</comment>
<dbReference type="EC" id="4.3.1.3" evidence="2 6"/>
<dbReference type="Gene3D" id="1.20.200.10">
    <property type="entry name" value="Fumarase/aspartase (Central domain)"/>
    <property type="match status" value="1"/>
</dbReference>
<keyword evidence="3 6" id="KW-0369">Histidine metabolism</keyword>
<evidence type="ECO:0000256" key="5">
    <source>
        <dbReference type="ARBA" id="ARBA00049269"/>
    </source>
</evidence>
<comment type="caution">
    <text evidence="10">The sequence shown here is derived from an EMBL/GenBank/DDBJ whole genome shotgun (WGS) entry which is preliminary data.</text>
</comment>
<dbReference type="InterPro" id="IPR001106">
    <property type="entry name" value="Aromatic_Lyase"/>
</dbReference>
<dbReference type="Pfam" id="PF00221">
    <property type="entry name" value="Lyase_aromatic"/>
    <property type="match status" value="1"/>
</dbReference>
<dbReference type="Proteomes" id="UP001596050">
    <property type="component" value="Unassembled WGS sequence"/>
</dbReference>
<dbReference type="PROSITE" id="PS00488">
    <property type="entry name" value="PAL_HISTIDASE"/>
    <property type="match status" value="1"/>
</dbReference>
<dbReference type="CDD" id="cd00332">
    <property type="entry name" value="PAL-HAL"/>
    <property type="match status" value="1"/>
</dbReference>
<evidence type="ECO:0000313" key="11">
    <source>
        <dbReference type="Proteomes" id="UP001596050"/>
    </source>
</evidence>
<dbReference type="EMBL" id="JBHSMU010000015">
    <property type="protein sequence ID" value="MFC5461087.1"/>
    <property type="molecule type" value="Genomic_DNA"/>
</dbReference>
<dbReference type="RefSeq" id="WP_379784526.1">
    <property type="nucleotide sequence ID" value="NZ_JBHSMU010000015.1"/>
</dbReference>
<keyword evidence="11" id="KW-1185">Reference proteome</keyword>
<feature type="modified residue" description="2,3-didehydroalanine (Ser)" evidence="6">
    <location>
        <position position="148"/>
    </location>
</feature>
<feature type="cross-link" description="5-imidazolinone (Ala-Gly)" evidence="6">
    <location>
        <begin position="147"/>
        <end position="149"/>
    </location>
</feature>
<keyword evidence="4 6" id="KW-0456">Lyase</keyword>
<proteinExistence type="inferred from homology"/>
<protein>
    <recommendedName>
        <fullName evidence="2 6">Histidine ammonia-lyase</fullName>
        <shortName evidence="6">Histidase</shortName>
        <ecNumber evidence="2 6">4.3.1.3</ecNumber>
    </recommendedName>
</protein>
<evidence type="ECO:0000256" key="4">
    <source>
        <dbReference type="ARBA" id="ARBA00023239"/>
    </source>
</evidence>
<dbReference type="InterPro" id="IPR024083">
    <property type="entry name" value="Fumarase/histidase_N"/>
</dbReference>
<keyword evidence="6" id="KW-0963">Cytoplasm</keyword>
<dbReference type="NCBIfam" id="NF006871">
    <property type="entry name" value="PRK09367.1"/>
    <property type="match status" value="1"/>
</dbReference>
<evidence type="ECO:0000313" key="10">
    <source>
        <dbReference type="EMBL" id="MFC5461087.1"/>
    </source>
</evidence>
<reference evidence="11" key="1">
    <citation type="journal article" date="2019" name="Int. J. Syst. Evol. Microbiol.">
        <title>The Global Catalogue of Microorganisms (GCM) 10K type strain sequencing project: providing services to taxonomists for standard genome sequencing and annotation.</title>
        <authorList>
            <consortium name="The Broad Institute Genomics Platform"/>
            <consortium name="The Broad Institute Genome Sequencing Center for Infectious Disease"/>
            <person name="Wu L."/>
            <person name="Ma J."/>
        </authorList>
    </citation>
    <scope>NUCLEOTIDE SEQUENCE [LARGE SCALE GENOMIC DNA]</scope>
    <source>
        <strain evidence="11">KACC 12649</strain>
    </source>
</reference>
<dbReference type="Gene3D" id="1.10.275.10">
    <property type="entry name" value="Fumarase/aspartase (N-terminal domain)"/>
    <property type="match status" value="1"/>
</dbReference>
<comment type="subcellular location">
    <subcellularLocation>
        <location evidence="6 9">Cytoplasm</location>
    </subcellularLocation>
</comment>
<dbReference type="PANTHER" id="PTHR10362">
    <property type="entry name" value="HISTIDINE AMMONIA-LYASE"/>
    <property type="match status" value="1"/>
</dbReference>
<gene>
    <name evidence="6 10" type="primary">hutH</name>
    <name evidence="10" type="ORF">ACFPN5_14845</name>
</gene>
<dbReference type="HAMAP" id="MF_00229">
    <property type="entry name" value="His_ammonia_lyase"/>
    <property type="match status" value="1"/>
</dbReference>
<evidence type="ECO:0000256" key="3">
    <source>
        <dbReference type="ARBA" id="ARBA00022808"/>
    </source>
</evidence>
<evidence type="ECO:0000256" key="7">
    <source>
        <dbReference type="RuleBase" id="RU003954"/>
    </source>
</evidence>
<sequence>MKNESHRWTLQPGALTLADLRAAWAAHFPIALSPEAAAPIAASAALVKTIVDKGDPAYGINTGFGILAKAHIPNDQLEQLQRNLILSHAVGTGELISDAVVRLILLTKIGSLARGYSGVRPVIIDTLIALYNAGVMPAIPVQGSVGASGDLAPLAHMTLAMIGVGPVRYKGQVMDAAEALAAAGIEPVTLAAKEGLALINGTQVSTALALHGLFMAERLVEAAMVTGALSVDAARGSDAPFDARIHAVRGQPGQIAAAAIYRELVAGSAIRASHLVGDERVQDPYSLRCQPQVMGAVMDLVANASRTLLIEANAVTDNPLLFPDDGAIVSGGNFHAEPVAFAADTLALAIAEIGALSERRIALLIDANLSGLPAFLVREPGLNSGFMIAHVTAAALASENKSLAHPASVDSLPTSANQEDHVSMATFAARRLDQMAHNTSVIVGIELLAAAQGVEFHRPLASSEHLEHVHAQLRARVAAFDADRFFAPDIEAARLMVVKGELSASCKELFAVLHP</sequence>
<evidence type="ECO:0000256" key="9">
    <source>
        <dbReference type="RuleBase" id="RU004480"/>
    </source>
</evidence>
<dbReference type="InterPro" id="IPR008948">
    <property type="entry name" value="L-Aspartase-like"/>
</dbReference>
<comment type="catalytic activity">
    <reaction evidence="5 6 8">
        <text>L-histidine = trans-urocanate + NH4(+)</text>
        <dbReference type="Rhea" id="RHEA:21232"/>
        <dbReference type="ChEBI" id="CHEBI:17771"/>
        <dbReference type="ChEBI" id="CHEBI:28938"/>
        <dbReference type="ChEBI" id="CHEBI:57595"/>
        <dbReference type="EC" id="4.3.1.3"/>
    </reaction>
</comment>
<name>A0ABW0L883_9BURK</name>
<comment type="pathway">
    <text evidence="1 6 8">Amino-acid degradation; L-histidine degradation into L-glutamate; N-formimidoyl-L-glutamate from L-histidine: step 1/3.</text>
</comment>